<dbReference type="AlphaFoldDB" id="A0A9P8ZY66"/>
<feature type="compositionally biased region" description="Low complexity" evidence="1">
    <location>
        <begin position="49"/>
        <end position="63"/>
    </location>
</feature>
<dbReference type="Proteomes" id="UP000758603">
    <property type="component" value="Unassembled WGS sequence"/>
</dbReference>
<gene>
    <name evidence="2" type="ORF">BKA67DRAFT_246835</name>
</gene>
<keyword evidence="3" id="KW-1185">Reference proteome</keyword>
<feature type="compositionally biased region" description="Polar residues" evidence="1">
    <location>
        <begin position="92"/>
        <end position="104"/>
    </location>
</feature>
<feature type="region of interest" description="Disordered" evidence="1">
    <location>
        <begin position="1"/>
        <end position="76"/>
    </location>
</feature>
<reference evidence="2" key="1">
    <citation type="journal article" date="2021" name="Nat. Commun.">
        <title>Genetic determinants of endophytism in the Arabidopsis root mycobiome.</title>
        <authorList>
            <person name="Mesny F."/>
            <person name="Miyauchi S."/>
            <person name="Thiergart T."/>
            <person name="Pickel B."/>
            <person name="Atanasova L."/>
            <person name="Karlsson M."/>
            <person name="Huettel B."/>
            <person name="Barry K.W."/>
            <person name="Haridas S."/>
            <person name="Chen C."/>
            <person name="Bauer D."/>
            <person name="Andreopoulos W."/>
            <person name="Pangilinan J."/>
            <person name="LaButti K."/>
            <person name="Riley R."/>
            <person name="Lipzen A."/>
            <person name="Clum A."/>
            <person name="Drula E."/>
            <person name="Henrissat B."/>
            <person name="Kohler A."/>
            <person name="Grigoriev I.V."/>
            <person name="Martin F.M."/>
            <person name="Hacquard S."/>
        </authorList>
    </citation>
    <scope>NUCLEOTIDE SEQUENCE</scope>
    <source>
        <strain evidence="2">MPI-SDFR-AT-0073</strain>
    </source>
</reference>
<protein>
    <recommendedName>
        <fullName evidence="4">ORP1 like protein</fullName>
    </recommendedName>
</protein>
<dbReference type="RefSeq" id="XP_045959981.1">
    <property type="nucleotide sequence ID" value="XM_046095718.1"/>
</dbReference>
<evidence type="ECO:0000256" key="1">
    <source>
        <dbReference type="SAM" id="MobiDB-lite"/>
    </source>
</evidence>
<evidence type="ECO:0000313" key="2">
    <source>
        <dbReference type="EMBL" id="KAH6655716.1"/>
    </source>
</evidence>
<evidence type="ECO:0000313" key="3">
    <source>
        <dbReference type="Proteomes" id="UP000758603"/>
    </source>
</evidence>
<evidence type="ECO:0008006" key="4">
    <source>
        <dbReference type="Google" id="ProtNLM"/>
    </source>
</evidence>
<feature type="region of interest" description="Disordered" evidence="1">
    <location>
        <begin position="423"/>
        <end position="450"/>
    </location>
</feature>
<feature type="region of interest" description="Disordered" evidence="1">
    <location>
        <begin position="763"/>
        <end position="807"/>
    </location>
</feature>
<feature type="region of interest" description="Disordered" evidence="1">
    <location>
        <begin position="89"/>
        <end position="114"/>
    </location>
</feature>
<comment type="caution">
    <text evidence="2">The sequence shown here is derived from an EMBL/GenBank/DDBJ whole genome shotgun (WGS) entry which is preliminary data.</text>
</comment>
<organism evidence="2 3">
    <name type="scientific">Truncatella angustata</name>
    <dbReference type="NCBI Taxonomy" id="152316"/>
    <lineage>
        <taxon>Eukaryota</taxon>
        <taxon>Fungi</taxon>
        <taxon>Dikarya</taxon>
        <taxon>Ascomycota</taxon>
        <taxon>Pezizomycotina</taxon>
        <taxon>Sordariomycetes</taxon>
        <taxon>Xylariomycetidae</taxon>
        <taxon>Amphisphaeriales</taxon>
        <taxon>Sporocadaceae</taxon>
        <taxon>Truncatella</taxon>
    </lineage>
</organism>
<feature type="compositionally biased region" description="Low complexity" evidence="1">
    <location>
        <begin position="21"/>
        <end position="41"/>
    </location>
</feature>
<dbReference type="EMBL" id="JAGPXC010000003">
    <property type="protein sequence ID" value="KAH6655716.1"/>
    <property type="molecule type" value="Genomic_DNA"/>
</dbReference>
<sequence length="838" mass="92432">MDVTSMLNQGAAAARREAEGSSDLTPTPSVVDSTTVCSSAVQTPSPEQTPSRRTSDSSRTPNRARTPWDAGGYSLPLTLDTKTAIQPLSKPSYYSESPIDSASPKSPKHRFSDSYSSLSSYTSSLHSVSHSRFSSLSTVSGFQSVPPLITDMPPLDSRACDTLDSAISRSSAADYFGKRLRKDGGGSPTTIAEEPFMEGARRPGSPSDAMLIRGSVSSERMSPQDFVNYRATTANLAPPSPISPDSKAGSGFLALPDLSKSHKRAISAPDFAAIGVINQSYSAIPQTLQPTPPPSHQGDRRASYMMEALSASPTAPNSGTVEESIKCMYVDNCDTGSQPRKAISHIFGRNKLCTRMIPSHVWVHFCRKHYQRSRYRNAQEYSKLQCELVQKQIQRVQAWSDSNKQAGRSGVVQDWSLSVRKREQKRIDDQTSSGKKRRFRDESEEEDADNAVLNGTAVPNWLLTKCNSGYSTAQIEEIVAQLKLEMDEGKLAQIPDIEILPNISTDSSEDGKSKVAIKRKTSAGSGIHKRSQSVGFTQGLHHDLTPMMRRVSQPGFTGDWSPIEKRQRIHTISQYGMVDRQNQRGSLTQVPERGVPMMGSVQHTVLPHRPASYNYSNIRENPIEEAYYDHAIARNPQYTYGGPLPVPTPQRLGQSIATQLETNTASQSYFEVRRPMHQRAHSEMGMFNHDPNFTFRSTSMAYTGAPQAYAQEPLPYETCQAPTYGSTGGPPGYYDDVAMNRSYTAQHMWSTPAGATPSPYAMPRHGRHQSTSAVPQAVPRMGPSEETYGSLNGSPGRFDGQHSQHRRQYSYNPSYTLASETQRIQETDQAKALFRERR</sequence>
<dbReference type="OrthoDB" id="4161595at2759"/>
<dbReference type="GeneID" id="70124611"/>
<accession>A0A9P8ZY66</accession>
<name>A0A9P8ZY66_9PEZI</name>
<proteinExistence type="predicted"/>